<dbReference type="SUPFAM" id="SSF47240">
    <property type="entry name" value="Ferritin-like"/>
    <property type="match status" value="1"/>
</dbReference>
<accession>C1EDY7</accession>
<dbReference type="GO" id="GO:0009507">
    <property type="term" value="C:chloroplast"/>
    <property type="evidence" value="ECO:0007669"/>
    <property type="project" value="UniProtKB-SubCell"/>
</dbReference>
<name>C1EDY7_MICCC</name>
<feature type="binding site" evidence="15">
    <location>
        <position position="225"/>
    </location>
    <ligand>
        <name>Fe cation</name>
        <dbReference type="ChEBI" id="CHEBI:24875"/>
        <label>2</label>
    </ligand>
</feature>
<comment type="cofactor">
    <cofactor evidence="1">
        <name>Fe(2+)</name>
        <dbReference type="ChEBI" id="CHEBI:29033"/>
    </cofactor>
</comment>
<dbReference type="eggNOG" id="ENOG502QRJK">
    <property type="taxonomic scope" value="Eukaryota"/>
</dbReference>
<feature type="binding site" evidence="15">
    <location>
        <position position="136"/>
    </location>
    <ligand>
        <name>Fe cation</name>
        <dbReference type="ChEBI" id="CHEBI:24875"/>
        <label>1</label>
    </ligand>
</feature>
<comment type="similarity">
    <text evidence="3">Belongs to the fatty acid desaturase type 2 family.</text>
</comment>
<dbReference type="STRING" id="296587.C1EDY7"/>
<feature type="binding site" evidence="15">
    <location>
        <position position="222"/>
    </location>
    <ligand>
        <name>Fe cation</name>
        <dbReference type="ChEBI" id="CHEBI:24875"/>
        <label>2</label>
    </ligand>
</feature>
<evidence type="ECO:0000256" key="6">
    <source>
        <dbReference type="ARBA" id="ARBA00022528"/>
    </source>
</evidence>
<feature type="binding site" evidence="15">
    <location>
        <position position="139"/>
    </location>
    <ligand>
        <name>Fe cation</name>
        <dbReference type="ChEBI" id="CHEBI:24875"/>
        <label>1</label>
    </ligand>
</feature>
<keyword evidence="17" id="KW-1185">Reference proteome</keyword>
<dbReference type="PIRSF" id="PIRSF000346">
    <property type="entry name" value="Dlt9_acylACP_des"/>
    <property type="match status" value="1"/>
</dbReference>
<keyword evidence="12 15" id="KW-0408">Iron</keyword>
<dbReference type="InParanoid" id="C1EDY7"/>
<dbReference type="GO" id="GO:0045300">
    <property type="term" value="F:stearoyl-[ACP] desaturase activity"/>
    <property type="evidence" value="ECO:0007669"/>
    <property type="project" value="InterPro"/>
</dbReference>
<evidence type="ECO:0000256" key="12">
    <source>
        <dbReference type="ARBA" id="ARBA00023004"/>
    </source>
</evidence>
<evidence type="ECO:0000256" key="14">
    <source>
        <dbReference type="ARBA" id="ARBA00023160"/>
    </source>
</evidence>
<evidence type="ECO:0000256" key="4">
    <source>
        <dbReference type="ARBA" id="ARBA00011738"/>
    </source>
</evidence>
<keyword evidence="14" id="KW-0275">Fatty acid biosynthesis</keyword>
<dbReference type="InterPro" id="IPR009078">
    <property type="entry name" value="Ferritin-like_SF"/>
</dbReference>
<evidence type="ECO:0000256" key="10">
    <source>
        <dbReference type="ARBA" id="ARBA00022946"/>
    </source>
</evidence>
<dbReference type="GO" id="GO:0006633">
    <property type="term" value="P:fatty acid biosynthetic process"/>
    <property type="evidence" value="ECO:0007669"/>
    <property type="project" value="UniProtKB-KW"/>
</dbReference>
<dbReference type="FunFam" id="1.10.620.20:FF:000002">
    <property type="entry name" value="Stearoyl-[acyl-carrier-protein] 9-desaturase, chloroplastic"/>
    <property type="match status" value="1"/>
</dbReference>
<dbReference type="AlphaFoldDB" id="C1EDY7"/>
<dbReference type="Pfam" id="PF03405">
    <property type="entry name" value="FA_desaturase_2"/>
    <property type="match status" value="1"/>
</dbReference>
<protein>
    <recommendedName>
        <fullName evidence="18">Acyl-[acyl-carrier-protein] desaturase</fullName>
    </recommendedName>
</protein>
<keyword evidence="9" id="KW-0276">Fatty acid metabolism</keyword>
<keyword evidence="11" id="KW-0560">Oxidoreductase</keyword>
<comment type="subunit">
    <text evidence="4">Homodimer.</text>
</comment>
<dbReference type="PANTHER" id="PTHR31155:SF9">
    <property type="entry name" value="STEAROYL-[ACYL-CARRIER-PROTEIN] 9-DESATURASE 7, CHLOROPLASTIC"/>
    <property type="match status" value="1"/>
</dbReference>
<dbReference type="RefSeq" id="XP_002505188.1">
    <property type="nucleotide sequence ID" value="XM_002505142.1"/>
</dbReference>
<keyword evidence="6" id="KW-0150">Chloroplast</keyword>
<feature type="binding site" evidence="15">
    <location>
        <position position="189"/>
    </location>
    <ligand>
        <name>Fe cation</name>
        <dbReference type="ChEBI" id="CHEBI:24875"/>
        <label>2</label>
    </ligand>
</feature>
<dbReference type="InterPro" id="IPR005067">
    <property type="entry name" value="Fatty_acid_desaturase-2"/>
</dbReference>
<dbReference type="OMA" id="HEHAYTK"/>
<keyword evidence="10" id="KW-0809">Transit peptide</keyword>
<keyword evidence="13" id="KW-0443">Lipid metabolism</keyword>
<dbReference type="EMBL" id="CP001330">
    <property type="protein sequence ID" value="ACO66446.1"/>
    <property type="molecule type" value="Genomic_DNA"/>
</dbReference>
<evidence type="ECO:0000313" key="17">
    <source>
        <dbReference type="Proteomes" id="UP000002009"/>
    </source>
</evidence>
<feature type="binding site" evidence="15">
    <location>
        <position position="98"/>
    </location>
    <ligand>
        <name>Fe cation</name>
        <dbReference type="ChEBI" id="CHEBI:24875"/>
        <label>1</label>
    </ligand>
</feature>
<dbReference type="Gene3D" id="1.10.620.20">
    <property type="entry name" value="Ribonucleotide Reductase, subunit A"/>
    <property type="match status" value="1"/>
</dbReference>
<dbReference type="OrthoDB" id="1924153at2759"/>
<organism evidence="16 17">
    <name type="scientific">Micromonas commoda (strain RCC299 / NOUM17 / CCMP2709)</name>
    <name type="common">Picoplanktonic green alga</name>
    <dbReference type="NCBI Taxonomy" id="296587"/>
    <lineage>
        <taxon>Eukaryota</taxon>
        <taxon>Viridiplantae</taxon>
        <taxon>Chlorophyta</taxon>
        <taxon>Mamiellophyceae</taxon>
        <taxon>Mamiellales</taxon>
        <taxon>Mamiellaceae</taxon>
        <taxon>Micromonas</taxon>
    </lineage>
</organism>
<dbReference type="GO" id="GO:0046872">
    <property type="term" value="F:metal ion binding"/>
    <property type="evidence" value="ECO:0007669"/>
    <property type="project" value="UniProtKB-KW"/>
</dbReference>
<gene>
    <name evidence="16" type="ORF">MICPUN_107145</name>
</gene>
<keyword evidence="5" id="KW-0444">Lipid biosynthesis</keyword>
<dbReference type="InterPro" id="IPR012348">
    <property type="entry name" value="RNR-like"/>
</dbReference>
<dbReference type="FunCoup" id="C1EDY7">
    <property type="interactions" value="414"/>
</dbReference>
<evidence type="ECO:0000256" key="2">
    <source>
        <dbReference type="ARBA" id="ARBA00004229"/>
    </source>
</evidence>
<evidence type="ECO:0008006" key="18">
    <source>
        <dbReference type="Google" id="ProtNLM"/>
    </source>
</evidence>
<evidence type="ECO:0000256" key="11">
    <source>
        <dbReference type="ARBA" id="ARBA00023002"/>
    </source>
</evidence>
<dbReference type="KEGG" id="mis:MICPUN_107145"/>
<dbReference type="GeneID" id="8247610"/>
<evidence type="ECO:0000256" key="1">
    <source>
        <dbReference type="ARBA" id="ARBA00001954"/>
    </source>
</evidence>
<comment type="subcellular location">
    <subcellularLocation>
        <location evidence="2">Plastid</location>
        <location evidence="2">Chloroplast</location>
    </subcellularLocation>
</comment>
<dbReference type="CDD" id="cd01050">
    <property type="entry name" value="Acyl_ACP_Desat"/>
    <property type="match status" value="1"/>
</dbReference>
<evidence type="ECO:0000256" key="7">
    <source>
        <dbReference type="ARBA" id="ARBA00022640"/>
    </source>
</evidence>
<evidence type="ECO:0000256" key="5">
    <source>
        <dbReference type="ARBA" id="ARBA00022516"/>
    </source>
</evidence>
<keyword evidence="7" id="KW-0934">Plastid</keyword>
<feature type="binding site" evidence="15">
    <location>
        <position position="222"/>
    </location>
    <ligand>
        <name>Fe cation</name>
        <dbReference type="ChEBI" id="CHEBI:24875"/>
        <label>1</label>
    </ligand>
</feature>
<evidence type="ECO:0000256" key="15">
    <source>
        <dbReference type="PIRSR" id="PIRSR000346-1"/>
    </source>
</evidence>
<evidence type="ECO:0000256" key="13">
    <source>
        <dbReference type="ARBA" id="ARBA00023098"/>
    </source>
</evidence>
<dbReference type="Proteomes" id="UP000002009">
    <property type="component" value="Chromosome 11"/>
</dbReference>
<keyword evidence="8 15" id="KW-0479">Metal-binding</keyword>
<reference evidence="16 17" key="1">
    <citation type="journal article" date="2009" name="Science">
        <title>Green evolution and dynamic adaptations revealed by genomes of the marine picoeukaryotes Micromonas.</title>
        <authorList>
            <person name="Worden A.Z."/>
            <person name="Lee J.H."/>
            <person name="Mock T."/>
            <person name="Rouze P."/>
            <person name="Simmons M.P."/>
            <person name="Aerts A.L."/>
            <person name="Allen A.E."/>
            <person name="Cuvelier M.L."/>
            <person name="Derelle E."/>
            <person name="Everett M.V."/>
            <person name="Foulon E."/>
            <person name="Grimwood J."/>
            <person name="Gundlach H."/>
            <person name="Henrissat B."/>
            <person name="Napoli C."/>
            <person name="McDonald S.M."/>
            <person name="Parker M.S."/>
            <person name="Rombauts S."/>
            <person name="Salamov A."/>
            <person name="Von Dassow P."/>
            <person name="Badger J.H."/>
            <person name="Coutinho P.M."/>
            <person name="Demir E."/>
            <person name="Dubchak I."/>
            <person name="Gentemann C."/>
            <person name="Eikrem W."/>
            <person name="Gready J.E."/>
            <person name="John U."/>
            <person name="Lanier W."/>
            <person name="Lindquist E.A."/>
            <person name="Lucas S."/>
            <person name="Mayer K.F."/>
            <person name="Moreau H."/>
            <person name="Not F."/>
            <person name="Otillar R."/>
            <person name="Panaud O."/>
            <person name="Pangilinan J."/>
            <person name="Paulsen I."/>
            <person name="Piegu B."/>
            <person name="Poliakov A."/>
            <person name="Robbens S."/>
            <person name="Schmutz J."/>
            <person name="Toulza E."/>
            <person name="Wyss T."/>
            <person name="Zelensky A."/>
            <person name="Zhou K."/>
            <person name="Armbrust E.V."/>
            <person name="Bhattacharya D."/>
            <person name="Goodenough U.W."/>
            <person name="Van de Peer Y."/>
            <person name="Grigoriev I.V."/>
        </authorList>
    </citation>
    <scope>NUCLEOTIDE SEQUENCE [LARGE SCALE GENOMIC DNA]</scope>
    <source>
        <strain evidence="17">RCC299 / NOUM17</strain>
    </source>
</reference>
<comment type="cofactor">
    <cofactor evidence="15">
        <name>Fe cation</name>
        <dbReference type="ChEBI" id="CHEBI:24875"/>
    </cofactor>
    <text evidence="15">Binds 2 iron ions per subunit.</text>
</comment>
<feature type="binding site" evidence="15">
    <location>
        <position position="136"/>
    </location>
    <ligand>
        <name>Fe cation</name>
        <dbReference type="ChEBI" id="CHEBI:24875"/>
        <label>2</label>
    </ligand>
</feature>
<evidence type="ECO:0000256" key="3">
    <source>
        <dbReference type="ARBA" id="ARBA00008749"/>
    </source>
</evidence>
<evidence type="ECO:0000256" key="8">
    <source>
        <dbReference type="ARBA" id="ARBA00022723"/>
    </source>
</evidence>
<dbReference type="PANTHER" id="PTHR31155">
    <property type="entry name" value="ACYL- ACYL-CARRIER-PROTEIN DESATURASE-RELATED"/>
    <property type="match status" value="1"/>
</dbReference>
<evidence type="ECO:0000313" key="16">
    <source>
        <dbReference type="EMBL" id="ACO66446.1"/>
    </source>
</evidence>
<sequence>MPKSAAVDSPRIIVEGDKESKMAGLTQLRKEVIMDMEDFAENELMGLLKDPNKNWQPQDFLPNPESPDFLDEVAAVQKRGADLPDDHLVVLVGDMITEEALPTYMNMLNTLEGTKDKTGADGTAWARWTRKWTAEENRHGDLMNKYMWMTGKVSMKPIETTIQNLIGSGMNPKTENNPYLGFVYTSFQERATKISHGNTARFAIEHGDEVLGKICGTIAADEGRHEIAYQRIIEEVMKRDKDGAVLAFADMMKKQIVMPAHLMDDGEHKARTGRDLFADFASVADRTGTYTAYDYASIMDHLIKRWKIADLDGLSGEAAEAQEYLMKQPARIRRLADFAAAKAKKKEAQEEAFSWIFGRKVSI</sequence>
<proteinExistence type="inferred from homology"/>
<evidence type="ECO:0000256" key="9">
    <source>
        <dbReference type="ARBA" id="ARBA00022832"/>
    </source>
</evidence>